<feature type="chain" id="PRO_5046140061" evidence="1">
    <location>
        <begin position="26"/>
        <end position="164"/>
    </location>
</feature>
<evidence type="ECO:0000313" key="3">
    <source>
        <dbReference type="Proteomes" id="UP001476282"/>
    </source>
</evidence>
<sequence length="164" mass="17583">MGCRGIVLANVLAVWLVLFTSQASAEDFRHIGDFTVQSRIKVAEGKVIRMPVEPLILSAYTDGISVRLSADGDVSSSSDYTIYRSDGIGRQRGRDGALEVLPGVQATSQNGGVLRQLRLTEETLTITTFPGISNQTVIIHAVASAPPKAKPISPDEPPLSQRQP</sequence>
<comment type="caution">
    <text evidence="2">The sequence shown here is derived from an EMBL/GenBank/DDBJ whole genome shotgun (WGS) entry which is preliminary data.</text>
</comment>
<dbReference type="Proteomes" id="UP001476282">
    <property type="component" value="Unassembled WGS sequence"/>
</dbReference>
<reference evidence="2 3" key="1">
    <citation type="submission" date="2024-02" db="EMBL/GenBank/DDBJ databases">
        <title>Haloferula sargassicola NBRC 104335.</title>
        <authorList>
            <person name="Ichikawa N."/>
            <person name="Katano-Makiyama Y."/>
            <person name="Hidaka K."/>
        </authorList>
    </citation>
    <scope>NUCLEOTIDE SEQUENCE [LARGE SCALE GENOMIC DNA]</scope>
    <source>
        <strain evidence="2 3">NBRC 104335</strain>
    </source>
</reference>
<evidence type="ECO:0000313" key="2">
    <source>
        <dbReference type="EMBL" id="GAA5484427.1"/>
    </source>
</evidence>
<feature type="signal peptide" evidence="1">
    <location>
        <begin position="1"/>
        <end position="25"/>
    </location>
</feature>
<gene>
    <name evidence="2" type="ORF">Hsar01_03671</name>
</gene>
<organism evidence="2 3">
    <name type="scientific">Haloferula sargassicola</name>
    <dbReference type="NCBI Taxonomy" id="490096"/>
    <lineage>
        <taxon>Bacteria</taxon>
        <taxon>Pseudomonadati</taxon>
        <taxon>Verrucomicrobiota</taxon>
        <taxon>Verrucomicrobiia</taxon>
        <taxon>Verrucomicrobiales</taxon>
        <taxon>Verrucomicrobiaceae</taxon>
        <taxon>Haloferula</taxon>
    </lineage>
</organism>
<keyword evidence="3" id="KW-1185">Reference proteome</keyword>
<name>A0ABP9UUK4_9BACT</name>
<dbReference type="RefSeq" id="WP_353568524.1">
    <property type="nucleotide sequence ID" value="NZ_BAABRI010000025.1"/>
</dbReference>
<evidence type="ECO:0000256" key="1">
    <source>
        <dbReference type="SAM" id="SignalP"/>
    </source>
</evidence>
<keyword evidence="1" id="KW-0732">Signal</keyword>
<proteinExistence type="predicted"/>
<dbReference type="EMBL" id="BAABRI010000025">
    <property type="protein sequence ID" value="GAA5484427.1"/>
    <property type="molecule type" value="Genomic_DNA"/>
</dbReference>
<protein>
    <submittedName>
        <fullName evidence="2">Uncharacterized protein</fullName>
    </submittedName>
</protein>
<accession>A0ABP9UUK4</accession>